<accession>A0ABW4QZ31</accession>
<dbReference type="Pfam" id="PF13421">
    <property type="entry name" value="Band_7_1"/>
    <property type="match status" value="1"/>
</dbReference>
<evidence type="ECO:0000259" key="2">
    <source>
        <dbReference type="Pfam" id="PF13421"/>
    </source>
</evidence>
<dbReference type="Proteomes" id="UP001597197">
    <property type="component" value="Unassembled WGS sequence"/>
</dbReference>
<dbReference type="Pfam" id="PF09851">
    <property type="entry name" value="SHOCT"/>
    <property type="match status" value="1"/>
</dbReference>
<dbReference type="CDD" id="cd03408">
    <property type="entry name" value="SPFH_like_u1"/>
    <property type="match status" value="1"/>
</dbReference>
<gene>
    <name evidence="3" type="ORF">ACFSDX_20740</name>
</gene>
<dbReference type="RefSeq" id="WP_382317037.1">
    <property type="nucleotide sequence ID" value="NZ_JBHUFD010000018.1"/>
</dbReference>
<comment type="caution">
    <text evidence="3">The sequence shown here is derived from an EMBL/GenBank/DDBJ whole genome shotgun (WGS) entry which is preliminary data.</text>
</comment>
<dbReference type="PANTHER" id="PTHR37826:SF2">
    <property type="entry name" value="ZINC-RIBBON DOMAIN-CONTAINING PROTEIN"/>
    <property type="match status" value="1"/>
</dbReference>
<evidence type="ECO:0000313" key="4">
    <source>
        <dbReference type="Proteomes" id="UP001597197"/>
    </source>
</evidence>
<dbReference type="PANTHER" id="PTHR37826">
    <property type="entry name" value="FLOTILLIN BAND_7_5 DOMAIN PROTEIN"/>
    <property type="match status" value="1"/>
</dbReference>
<sequence length="335" mass="36403">MAFSFFRNQLSIIIEWANQQPGVLLYRFPTASDEIKDASKLIVGPGQGALLVYEGRVVEVLPTEGIYNLATDNHPFITTLTKLRTGFESEHRLRVYFYRSAENVNQPWGTASPVKYLDPVYQFPVELGANGNFSFRLVDARQFVTEVAGLKDLYTTQEAKTLLQSRLGQALATQLAGAQFSYQQLDAQLGTLSAALRAQLAADFAQLGFELTDFRINGTVFDQGTQQRIGKISNMSAAAQAAAAGGLNYAEHEKLKALRDAARTEGGLAGAGLQLGAGAELGKVFASQTGGPADSSPAADPDPVQQLQKLKLLLNEGILTQEEFDAKKQIWLDKL</sequence>
<keyword evidence="4" id="KW-1185">Reference proteome</keyword>
<protein>
    <submittedName>
        <fullName evidence="3">SPFH domain-containing protein</fullName>
    </submittedName>
</protein>
<dbReference type="InterPro" id="IPR033880">
    <property type="entry name" value="SPFH_YdjI"/>
</dbReference>
<reference evidence="4" key="1">
    <citation type="journal article" date="2019" name="Int. J. Syst. Evol. Microbiol.">
        <title>The Global Catalogue of Microorganisms (GCM) 10K type strain sequencing project: providing services to taxonomists for standard genome sequencing and annotation.</title>
        <authorList>
            <consortium name="The Broad Institute Genomics Platform"/>
            <consortium name="The Broad Institute Genome Sequencing Center for Infectious Disease"/>
            <person name="Wu L."/>
            <person name="Ma J."/>
        </authorList>
    </citation>
    <scope>NUCLEOTIDE SEQUENCE [LARGE SCALE GENOMIC DNA]</scope>
    <source>
        <strain evidence="4">CGMCC 1.15795</strain>
    </source>
</reference>
<feature type="domain" description="SPFH" evidence="2">
    <location>
        <begin position="26"/>
        <end position="235"/>
    </location>
</feature>
<evidence type="ECO:0000313" key="3">
    <source>
        <dbReference type="EMBL" id="MFD1874874.1"/>
    </source>
</evidence>
<proteinExistence type="predicted"/>
<dbReference type="InterPro" id="IPR018649">
    <property type="entry name" value="SHOCT"/>
</dbReference>
<name>A0ABW4QZ31_9BACT</name>
<organism evidence="3 4">
    <name type="scientific">Hymenobacter bucti</name>
    <dbReference type="NCBI Taxonomy" id="1844114"/>
    <lineage>
        <taxon>Bacteria</taxon>
        <taxon>Pseudomonadati</taxon>
        <taxon>Bacteroidota</taxon>
        <taxon>Cytophagia</taxon>
        <taxon>Cytophagales</taxon>
        <taxon>Hymenobacteraceae</taxon>
        <taxon>Hymenobacter</taxon>
    </lineage>
</organism>
<evidence type="ECO:0000259" key="1">
    <source>
        <dbReference type="Pfam" id="PF09851"/>
    </source>
</evidence>
<dbReference type="EMBL" id="JBHUFD010000018">
    <property type="protein sequence ID" value="MFD1874874.1"/>
    <property type="molecule type" value="Genomic_DNA"/>
</dbReference>
<feature type="domain" description="SHOCT" evidence="1">
    <location>
        <begin position="305"/>
        <end position="329"/>
    </location>
</feature>